<name>A0A9Q1HJ72_HOLLE</name>
<dbReference type="Proteomes" id="UP001152320">
    <property type="component" value="Chromosome 2"/>
</dbReference>
<evidence type="ECO:0000256" key="1">
    <source>
        <dbReference type="SAM" id="MobiDB-lite"/>
    </source>
</evidence>
<evidence type="ECO:0000313" key="3">
    <source>
        <dbReference type="Proteomes" id="UP001152320"/>
    </source>
</evidence>
<gene>
    <name evidence="2" type="ORF">HOLleu_05843</name>
</gene>
<protein>
    <submittedName>
        <fullName evidence="2">Uncharacterized protein</fullName>
    </submittedName>
</protein>
<keyword evidence="3" id="KW-1185">Reference proteome</keyword>
<dbReference type="EMBL" id="JAIZAY010000002">
    <property type="protein sequence ID" value="KAJ8046981.1"/>
    <property type="molecule type" value="Genomic_DNA"/>
</dbReference>
<proteinExistence type="predicted"/>
<comment type="caution">
    <text evidence="2">The sequence shown here is derived from an EMBL/GenBank/DDBJ whole genome shotgun (WGS) entry which is preliminary data.</text>
</comment>
<dbReference type="AlphaFoldDB" id="A0A9Q1HJ72"/>
<sequence length="72" mass="8439">MDDIGTQGNYENYLVPNQSLPYASPSYKDFSSLRALHHVYMKKTTRAVEPTEDHEEDYMNSFREDVYSNTQI</sequence>
<feature type="region of interest" description="Disordered" evidence="1">
    <location>
        <begin position="47"/>
        <end position="72"/>
    </location>
</feature>
<evidence type="ECO:0000313" key="2">
    <source>
        <dbReference type="EMBL" id="KAJ8046981.1"/>
    </source>
</evidence>
<accession>A0A9Q1HJ72</accession>
<organism evidence="2 3">
    <name type="scientific">Holothuria leucospilota</name>
    <name type="common">Black long sea cucumber</name>
    <name type="synonym">Mertensiothuria leucospilota</name>
    <dbReference type="NCBI Taxonomy" id="206669"/>
    <lineage>
        <taxon>Eukaryota</taxon>
        <taxon>Metazoa</taxon>
        <taxon>Echinodermata</taxon>
        <taxon>Eleutherozoa</taxon>
        <taxon>Echinozoa</taxon>
        <taxon>Holothuroidea</taxon>
        <taxon>Aspidochirotacea</taxon>
        <taxon>Aspidochirotida</taxon>
        <taxon>Holothuriidae</taxon>
        <taxon>Holothuria</taxon>
    </lineage>
</organism>
<reference evidence="2" key="1">
    <citation type="submission" date="2021-10" db="EMBL/GenBank/DDBJ databases">
        <title>Tropical sea cucumber genome reveals ecological adaptation and Cuvierian tubules defense mechanism.</title>
        <authorList>
            <person name="Chen T."/>
        </authorList>
    </citation>
    <scope>NUCLEOTIDE SEQUENCE</scope>
    <source>
        <strain evidence="2">Nanhai2018</strain>
        <tissue evidence="2">Muscle</tissue>
    </source>
</reference>